<dbReference type="GO" id="GO:0006355">
    <property type="term" value="P:regulation of DNA-templated transcription"/>
    <property type="evidence" value="ECO:0007669"/>
    <property type="project" value="InterPro"/>
</dbReference>
<comment type="caution">
    <text evidence="3">The sequence shown here is derived from an EMBL/GenBank/DDBJ whole genome shotgun (WGS) entry which is preliminary data.</text>
</comment>
<evidence type="ECO:0000313" key="4">
    <source>
        <dbReference type="Proteomes" id="UP000004848"/>
    </source>
</evidence>
<sequence>MREKLDIKDARIQALEDEVEYLKSQLIKPEMEFPFEWHLRKTWATVLRCLLARNLMTKDAAMAALFSDRAGEEPSSKVVDVYICQLRKALRPLGIDISTKWGWGWYLTPENKAKLLKHCTLPSGNWGCVQ</sequence>
<dbReference type="EMBL" id="AAUW01000004">
    <property type="protein sequence ID" value="EAV44926.1"/>
    <property type="molecule type" value="Genomic_DNA"/>
</dbReference>
<dbReference type="AlphaFoldDB" id="A0NQ68"/>
<dbReference type="GO" id="GO:0003677">
    <property type="term" value="F:DNA binding"/>
    <property type="evidence" value="ECO:0007669"/>
    <property type="project" value="UniProtKB-KW"/>
</dbReference>
<dbReference type="InterPro" id="IPR036388">
    <property type="entry name" value="WH-like_DNA-bd_sf"/>
</dbReference>
<protein>
    <recommendedName>
        <fullName evidence="2">OmpR/PhoB-type domain-containing protein</fullName>
    </recommendedName>
</protein>
<organism evidence="3 4">
    <name type="scientific">Roseibium aggregatum (strain ATCC 25650 / DSM 13394 / JCM 20685 / NBRC 16684 / NCIMB 2208 / IAM 12614 / B1)</name>
    <name type="common">Stappia aggregata</name>
    <dbReference type="NCBI Taxonomy" id="384765"/>
    <lineage>
        <taxon>Bacteria</taxon>
        <taxon>Pseudomonadati</taxon>
        <taxon>Pseudomonadota</taxon>
        <taxon>Alphaproteobacteria</taxon>
        <taxon>Hyphomicrobiales</taxon>
        <taxon>Stappiaceae</taxon>
        <taxon>Roseibium</taxon>
    </lineage>
</organism>
<evidence type="ECO:0000313" key="3">
    <source>
        <dbReference type="EMBL" id="EAV44926.1"/>
    </source>
</evidence>
<dbReference type="eggNOG" id="COG0745">
    <property type="taxonomic scope" value="Bacteria"/>
</dbReference>
<accession>A0NQ68</accession>
<keyword evidence="1" id="KW-0238">DNA-binding</keyword>
<dbReference type="InterPro" id="IPR016032">
    <property type="entry name" value="Sig_transdc_resp-reg_C-effctor"/>
</dbReference>
<dbReference type="Proteomes" id="UP000004848">
    <property type="component" value="Unassembled WGS sequence"/>
</dbReference>
<evidence type="ECO:0000259" key="2">
    <source>
        <dbReference type="SMART" id="SM00862"/>
    </source>
</evidence>
<proteinExistence type="predicted"/>
<reference evidence="3 4" key="1">
    <citation type="submission" date="2006-05" db="EMBL/GenBank/DDBJ databases">
        <authorList>
            <person name="King G."/>
            <person name="Ferriera S."/>
            <person name="Johnson J."/>
            <person name="Kravitz S."/>
            <person name="Beeson K."/>
            <person name="Sutton G."/>
            <person name="Rogers Y.-H."/>
            <person name="Friedman R."/>
            <person name="Frazier M."/>
            <person name="Venter J.C."/>
        </authorList>
    </citation>
    <scope>NUCLEOTIDE SEQUENCE [LARGE SCALE GENOMIC DNA]</scope>
    <source>
        <strain evidence="4">ATCC 25650 / DSM 13394 / JCM 20685 / NBRC 16684 / NCIMB 2208 / IAM 12614 / B1</strain>
    </source>
</reference>
<dbReference type="SUPFAM" id="SSF46894">
    <property type="entry name" value="C-terminal effector domain of the bipartite response regulators"/>
    <property type="match status" value="1"/>
</dbReference>
<gene>
    <name evidence="3" type="ORF">SIAM614_12963</name>
</gene>
<name>A0NQ68_ROSAI</name>
<feature type="domain" description="OmpR/PhoB-type" evidence="2">
    <location>
        <begin position="32"/>
        <end position="107"/>
    </location>
</feature>
<dbReference type="GO" id="GO:0000160">
    <property type="term" value="P:phosphorelay signal transduction system"/>
    <property type="evidence" value="ECO:0007669"/>
    <property type="project" value="InterPro"/>
</dbReference>
<evidence type="ECO:0000256" key="1">
    <source>
        <dbReference type="ARBA" id="ARBA00023125"/>
    </source>
</evidence>
<dbReference type="InterPro" id="IPR001867">
    <property type="entry name" value="OmpR/PhoB-type_DNA-bd"/>
</dbReference>
<dbReference type="Gene3D" id="1.10.10.10">
    <property type="entry name" value="Winged helix-like DNA-binding domain superfamily/Winged helix DNA-binding domain"/>
    <property type="match status" value="1"/>
</dbReference>
<dbReference type="SMART" id="SM00862">
    <property type="entry name" value="Trans_reg_C"/>
    <property type="match status" value="1"/>
</dbReference>